<dbReference type="InterPro" id="IPR011006">
    <property type="entry name" value="CheY-like_superfamily"/>
</dbReference>
<name>A0A7D8YYM4_9HELO</name>
<evidence type="ECO:0000313" key="9">
    <source>
        <dbReference type="EMBL" id="TVY54693.1"/>
    </source>
</evidence>
<dbReference type="SMART" id="SM00387">
    <property type="entry name" value="HATPase_c"/>
    <property type="match status" value="1"/>
</dbReference>
<dbReference type="SUPFAM" id="SSF55874">
    <property type="entry name" value="ATPase domain of HSP90 chaperone/DNA topoisomerase II/histidine kinase"/>
    <property type="match status" value="1"/>
</dbReference>
<dbReference type="PRINTS" id="PR00344">
    <property type="entry name" value="BCTRLSENSOR"/>
</dbReference>
<dbReference type="SUPFAM" id="SSF52172">
    <property type="entry name" value="CheY-like"/>
    <property type="match status" value="1"/>
</dbReference>
<keyword evidence="4" id="KW-0808">Transferase</keyword>
<dbReference type="PROSITE" id="PS50109">
    <property type="entry name" value="HIS_KIN"/>
    <property type="match status" value="1"/>
</dbReference>
<evidence type="ECO:0000313" key="10">
    <source>
        <dbReference type="Proteomes" id="UP000481288"/>
    </source>
</evidence>
<dbReference type="Pfam" id="PF00072">
    <property type="entry name" value="Response_reg"/>
    <property type="match status" value="1"/>
</dbReference>
<evidence type="ECO:0000259" key="8">
    <source>
        <dbReference type="PROSITE" id="PS50110"/>
    </source>
</evidence>
<dbReference type="SMART" id="SM00448">
    <property type="entry name" value="REC"/>
    <property type="match status" value="1"/>
</dbReference>
<dbReference type="EC" id="2.7.13.3" evidence="2"/>
<accession>A0A7D8YYM4</accession>
<dbReference type="OrthoDB" id="60033at2759"/>
<evidence type="ECO:0000256" key="2">
    <source>
        <dbReference type="ARBA" id="ARBA00012438"/>
    </source>
</evidence>
<comment type="caution">
    <text evidence="9">The sequence shown here is derived from an EMBL/GenBank/DDBJ whole genome shotgun (WGS) entry which is preliminary data.</text>
</comment>
<dbReference type="InterPro" id="IPR003594">
    <property type="entry name" value="HATPase_dom"/>
</dbReference>
<feature type="domain" description="Histidine kinase" evidence="7">
    <location>
        <begin position="307"/>
        <end position="593"/>
    </location>
</feature>
<evidence type="ECO:0000259" key="7">
    <source>
        <dbReference type="PROSITE" id="PS50109"/>
    </source>
</evidence>
<evidence type="ECO:0000256" key="3">
    <source>
        <dbReference type="ARBA" id="ARBA00022553"/>
    </source>
</evidence>
<keyword evidence="5 9" id="KW-0418">Kinase</keyword>
<dbReference type="Gene3D" id="3.30.565.10">
    <property type="entry name" value="Histidine kinase-like ATPase, C-terminal domain"/>
    <property type="match status" value="1"/>
</dbReference>
<dbReference type="InterPro" id="IPR001789">
    <property type="entry name" value="Sig_transdc_resp-reg_receiver"/>
</dbReference>
<comment type="catalytic activity">
    <reaction evidence="1">
        <text>ATP + protein L-histidine = ADP + protein N-phospho-L-histidine.</text>
        <dbReference type="EC" id="2.7.13.3"/>
    </reaction>
</comment>
<dbReference type="Gene3D" id="3.40.50.2300">
    <property type="match status" value="1"/>
</dbReference>
<dbReference type="Pfam" id="PF00512">
    <property type="entry name" value="HisKA"/>
    <property type="match status" value="1"/>
</dbReference>
<feature type="modified residue" description="4-aspartylphosphate" evidence="6">
    <location>
        <position position="721"/>
    </location>
</feature>
<dbReference type="GO" id="GO:0009927">
    <property type="term" value="F:histidine phosphotransfer kinase activity"/>
    <property type="evidence" value="ECO:0007669"/>
    <property type="project" value="TreeGrafter"/>
</dbReference>
<dbReference type="SUPFAM" id="SSF55785">
    <property type="entry name" value="PYP-like sensor domain (PAS domain)"/>
    <property type="match status" value="1"/>
</dbReference>
<dbReference type="PANTHER" id="PTHR43047:SF72">
    <property type="entry name" value="OSMOSENSING HISTIDINE PROTEIN KINASE SLN1"/>
    <property type="match status" value="1"/>
</dbReference>
<evidence type="ECO:0000256" key="4">
    <source>
        <dbReference type="ARBA" id="ARBA00022679"/>
    </source>
</evidence>
<protein>
    <recommendedName>
        <fullName evidence="2">histidine kinase</fullName>
        <ecNumber evidence="2">2.7.13.3</ecNumber>
    </recommendedName>
</protein>
<proteinExistence type="predicted"/>
<dbReference type="CDD" id="cd00082">
    <property type="entry name" value="HisKA"/>
    <property type="match status" value="1"/>
</dbReference>
<reference evidence="9 10" key="1">
    <citation type="submission" date="2018-05" db="EMBL/GenBank/DDBJ databases">
        <title>Whole genome sequencing for identification of molecular markers to develop diagnostic detection tools for the regulated plant pathogen Lachnellula willkommii.</title>
        <authorList>
            <person name="Giroux E."/>
            <person name="Bilodeau G."/>
        </authorList>
    </citation>
    <scope>NUCLEOTIDE SEQUENCE [LARGE SCALE GENOMIC DNA]</scope>
    <source>
        <strain evidence="9 10">CBS 625.97</strain>
    </source>
</reference>
<dbReference type="Gene3D" id="3.30.450.20">
    <property type="entry name" value="PAS domain"/>
    <property type="match status" value="1"/>
</dbReference>
<dbReference type="InterPro" id="IPR003661">
    <property type="entry name" value="HisK_dim/P_dom"/>
</dbReference>
<dbReference type="Pfam" id="PF02518">
    <property type="entry name" value="HATPase_c"/>
    <property type="match status" value="1"/>
</dbReference>
<dbReference type="InterPro" id="IPR005467">
    <property type="entry name" value="His_kinase_dom"/>
</dbReference>
<dbReference type="InterPro" id="IPR004358">
    <property type="entry name" value="Sig_transdc_His_kin-like_C"/>
</dbReference>
<dbReference type="CDD" id="cd17546">
    <property type="entry name" value="REC_hyHK_CKI1_RcsC-like"/>
    <property type="match status" value="1"/>
</dbReference>
<dbReference type="PANTHER" id="PTHR43047">
    <property type="entry name" value="TWO-COMPONENT HISTIDINE PROTEIN KINASE"/>
    <property type="match status" value="1"/>
</dbReference>
<dbReference type="SMART" id="SM00388">
    <property type="entry name" value="HisKA"/>
    <property type="match status" value="1"/>
</dbReference>
<dbReference type="Proteomes" id="UP000481288">
    <property type="component" value="Unassembled WGS sequence"/>
</dbReference>
<dbReference type="InterPro" id="IPR036097">
    <property type="entry name" value="HisK_dim/P_sf"/>
</dbReference>
<organism evidence="9 10">
    <name type="scientific">Lachnellula cervina</name>
    <dbReference type="NCBI Taxonomy" id="1316786"/>
    <lineage>
        <taxon>Eukaryota</taxon>
        <taxon>Fungi</taxon>
        <taxon>Dikarya</taxon>
        <taxon>Ascomycota</taxon>
        <taxon>Pezizomycotina</taxon>
        <taxon>Leotiomycetes</taxon>
        <taxon>Helotiales</taxon>
        <taxon>Lachnaceae</taxon>
        <taxon>Lachnellula</taxon>
    </lineage>
</organism>
<dbReference type="GO" id="GO:0005886">
    <property type="term" value="C:plasma membrane"/>
    <property type="evidence" value="ECO:0007669"/>
    <property type="project" value="TreeGrafter"/>
</dbReference>
<dbReference type="InterPro" id="IPR036890">
    <property type="entry name" value="HATPase_C_sf"/>
</dbReference>
<dbReference type="PROSITE" id="PS50110">
    <property type="entry name" value="RESPONSE_REGULATORY"/>
    <property type="match status" value="1"/>
</dbReference>
<evidence type="ECO:0000256" key="6">
    <source>
        <dbReference type="PROSITE-ProRule" id="PRU00169"/>
    </source>
</evidence>
<dbReference type="EMBL" id="QGMG01000313">
    <property type="protein sequence ID" value="TVY54693.1"/>
    <property type="molecule type" value="Genomic_DNA"/>
</dbReference>
<dbReference type="SUPFAM" id="SSF47384">
    <property type="entry name" value="Homodimeric domain of signal transducing histidine kinase"/>
    <property type="match status" value="1"/>
</dbReference>
<dbReference type="Gene3D" id="1.10.287.130">
    <property type="match status" value="1"/>
</dbReference>
<dbReference type="InterPro" id="IPR035965">
    <property type="entry name" value="PAS-like_dom_sf"/>
</dbReference>
<sequence>MLAGQIECSLEGCVGIASGHAFAPETIDLDHEDRSELGPWVRKALEGRAPTLIPMPDTMQPIEWRGYGPATQGVICPIIPTNTETALAFLIVALNPRRQFDEDYRGFVHLLTQQITTPQLSAAILREEIDRRRNLARREALDRDRLYKELSDSETKFAKFASRAPVGLAILAPNGTALFANDIWKNLTMLETGSNKANWETVLAEGELELVLGAWAQMIRGKQPITIHTRMNKRWIAPDLDLNGNPQEGTTHILLAMYPDQDERGEVSTVMSCITDISGLKWSENQLRKRMDQAIEMKTQQERFIDMTSHEMRNPLSALIGCADEITTSLKHYISDLKKPSSIENGSASSDMGSQKPLQLLGEAMEAAETIIYCAMHQKRIIDDILTLSRLDSNLLLVSPEPSQPIHLVRGALKIFQAEAKRADVRLEFVEQKTLQLLDINWTLLDPSRVLQVFINLMTNAIKFTRIEAQRHIRTTIGASYTKPSVANEFGVEYIQKNSSSQDQTGKKEWGDGEVIYLTIAVTDTGRGLTTEEKKDLFSLFQQASPKTYVQYGGSGLGLFISRQITEMHGGEIGVASERGKGSTFQFYIKTRRTTPPLTDVPERADLQLLVREDELREACGVELPTLQDEPQTPNLKTDVSIGPVSPSPVSPASYFPSSFHILVVEDNLVNQKVVSKQLRKAGHIVDVANHGEEALNFIRRTEYWEDSTGEKRRLDVILMDLEMPIIDGLSCVKRIREQQAQGKIKWHVPVMAVTANARKDQIMASIEAGMVSSAPEGICTMLKIIQDDVITKPYRMQNMLKQIAALVSKHNRLDSVRK</sequence>
<gene>
    <name evidence="9" type="primary">dhkK_3</name>
    <name evidence="9" type="ORF">LCER1_G002838</name>
</gene>
<feature type="domain" description="Response regulatory" evidence="8">
    <location>
        <begin position="661"/>
        <end position="808"/>
    </location>
</feature>
<evidence type="ECO:0000256" key="1">
    <source>
        <dbReference type="ARBA" id="ARBA00000085"/>
    </source>
</evidence>
<dbReference type="AlphaFoldDB" id="A0A7D8YYM4"/>
<evidence type="ECO:0000256" key="5">
    <source>
        <dbReference type="ARBA" id="ARBA00022777"/>
    </source>
</evidence>
<keyword evidence="10" id="KW-1185">Reference proteome</keyword>
<dbReference type="GO" id="GO:0000155">
    <property type="term" value="F:phosphorelay sensor kinase activity"/>
    <property type="evidence" value="ECO:0007669"/>
    <property type="project" value="InterPro"/>
</dbReference>
<keyword evidence="3 6" id="KW-0597">Phosphoprotein</keyword>